<accession>A0AAV2LGT0</accession>
<evidence type="ECO:0000313" key="1">
    <source>
        <dbReference type="EMBL" id="CAL1600741.1"/>
    </source>
</evidence>
<proteinExistence type="predicted"/>
<dbReference type="EMBL" id="OZ035825">
    <property type="protein sequence ID" value="CAL1600741.1"/>
    <property type="molecule type" value="Genomic_DNA"/>
</dbReference>
<dbReference type="AlphaFoldDB" id="A0AAV2LGT0"/>
<dbReference type="Proteomes" id="UP001497482">
    <property type="component" value="Chromosome 3"/>
</dbReference>
<sequence>MPLRPRPVPQIIASGCRCRSQAVHPWGKEHSGAEHSKRICQRLRGFASRFVSLMLGRDPLVILLRGLSLLVLVSMAALGSSLPLLVACLRGVPLALPLWPSPGPAAPVASFPRGFQSEFLSSCLPIHAGAVIRGDVQ</sequence>
<protein>
    <submittedName>
        <fullName evidence="1">Uncharacterized protein</fullName>
    </submittedName>
</protein>
<reference evidence="1 2" key="1">
    <citation type="submission" date="2024-04" db="EMBL/GenBank/DDBJ databases">
        <authorList>
            <person name="Waldvogel A.-M."/>
            <person name="Schoenle A."/>
        </authorList>
    </citation>
    <scope>NUCLEOTIDE SEQUENCE [LARGE SCALE GENOMIC DNA]</scope>
</reference>
<organism evidence="1 2">
    <name type="scientific">Knipowitschia caucasica</name>
    <name type="common">Caucasian dwarf goby</name>
    <name type="synonym">Pomatoschistus caucasicus</name>
    <dbReference type="NCBI Taxonomy" id="637954"/>
    <lineage>
        <taxon>Eukaryota</taxon>
        <taxon>Metazoa</taxon>
        <taxon>Chordata</taxon>
        <taxon>Craniata</taxon>
        <taxon>Vertebrata</taxon>
        <taxon>Euteleostomi</taxon>
        <taxon>Actinopterygii</taxon>
        <taxon>Neopterygii</taxon>
        <taxon>Teleostei</taxon>
        <taxon>Neoteleostei</taxon>
        <taxon>Acanthomorphata</taxon>
        <taxon>Gobiaria</taxon>
        <taxon>Gobiiformes</taxon>
        <taxon>Gobioidei</taxon>
        <taxon>Gobiidae</taxon>
        <taxon>Gobiinae</taxon>
        <taxon>Knipowitschia</taxon>
    </lineage>
</organism>
<evidence type="ECO:0000313" key="2">
    <source>
        <dbReference type="Proteomes" id="UP001497482"/>
    </source>
</evidence>
<gene>
    <name evidence="1" type="ORF">KC01_LOCUS28821</name>
</gene>
<keyword evidence="2" id="KW-1185">Reference proteome</keyword>
<name>A0AAV2LGT0_KNICA</name>